<evidence type="ECO:0000313" key="5">
    <source>
        <dbReference type="RefSeq" id="XP_018324331.1"/>
    </source>
</evidence>
<dbReference type="InterPro" id="IPR042415">
    <property type="entry name" value="CNPY"/>
</dbReference>
<feature type="signal peptide" evidence="2">
    <location>
        <begin position="1"/>
        <end position="21"/>
    </location>
</feature>
<proteinExistence type="inferred from homology"/>
<feature type="chain" id="PRO_5010707085" evidence="2">
    <location>
        <begin position="22"/>
        <end position="203"/>
    </location>
</feature>
<dbReference type="Pfam" id="PF11938">
    <property type="entry name" value="DUF3456"/>
    <property type="match status" value="1"/>
</dbReference>
<dbReference type="RefSeq" id="XP_018324331.1">
    <property type="nucleotide sequence ID" value="XM_018468829.2"/>
</dbReference>
<evidence type="ECO:0000256" key="2">
    <source>
        <dbReference type="SAM" id="SignalP"/>
    </source>
</evidence>
<evidence type="ECO:0000259" key="3">
    <source>
        <dbReference type="Pfam" id="PF11938"/>
    </source>
</evidence>
<accession>A0A1W4WK81</accession>
<dbReference type="KEGG" id="apln:108736414"/>
<evidence type="ECO:0000313" key="4">
    <source>
        <dbReference type="Proteomes" id="UP000192223"/>
    </source>
</evidence>
<name>A0A1W4WK81_AGRPL</name>
<dbReference type="InterPro" id="IPR021852">
    <property type="entry name" value="DUF3456"/>
</dbReference>
<dbReference type="PANTHER" id="PTHR13341:SF2">
    <property type="entry name" value="PROTEIN SEELE"/>
    <property type="match status" value="1"/>
</dbReference>
<keyword evidence="2" id="KW-0732">Signal</keyword>
<dbReference type="STRING" id="224129.A0A1W4WK81"/>
<dbReference type="OrthoDB" id="192915at2759"/>
<reference evidence="5" key="1">
    <citation type="submission" date="2025-08" db="UniProtKB">
        <authorList>
            <consortium name="RefSeq"/>
        </authorList>
    </citation>
    <scope>IDENTIFICATION</scope>
    <source>
        <tissue evidence="5">Entire body</tissue>
    </source>
</reference>
<keyword evidence="4" id="KW-1185">Reference proteome</keyword>
<dbReference type="PANTHER" id="PTHR13341">
    <property type="entry name" value="MIR-INTERACTING SAPOSIN-LIKE PROTEIN"/>
    <property type="match status" value="1"/>
</dbReference>
<dbReference type="Proteomes" id="UP000192223">
    <property type="component" value="Unplaced"/>
</dbReference>
<evidence type="ECO:0000256" key="1">
    <source>
        <dbReference type="ARBA" id="ARBA00007285"/>
    </source>
</evidence>
<sequence length="203" mass="23105">MFFHIVFLISIINSLVIKIKSNSYGPEGEYSIINEDVIGNEVKCLVCKASIKELNDKLKKVDPSKTEDVGGYKFDSAGNLQKKTIPQMQSEIFISDMIEEICGTMENYVRARWKSNGQLTLLKMFDSSGNMNSDITEVDLIQDEDLNKSLEFYCKSVFEEYEENVINHIKEGTKDVIKQVCSVESKLCKDNNDSDSKLNKEEL</sequence>
<dbReference type="AlphaFoldDB" id="A0A1W4WK81"/>
<organism evidence="4 5">
    <name type="scientific">Agrilus planipennis</name>
    <name type="common">Emerald ash borer</name>
    <name type="synonym">Agrilus marcopoli</name>
    <dbReference type="NCBI Taxonomy" id="224129"/>
    <lineage>
        <taxon>Eukaryota</taxon>
        <taxon>Metazoa</taxon>
        <taxon>Ecdysozoa</taxon>
        <taxon>Arthropoda</taxon>
        <taxon>Hexapoda</taxon>
        <taxon>Insecta</taxon>
        <taxon>Pterygota</taxon>
        <taxon>Neoptera</taxon>
        <taxon>Endopterygota</taxon>
        <taxon>Coleoptera</taxon>
        <taxon>Polyphaga</taxon>
        <taxon>Elateriformia</taxon>
        <taxon>Buprestoidea</taxon>
        <taxon>Buprestidae</taxon>
        <taxon>Agrilinae</taxon>
        <taxon>Agrilus</taxon>
    </lineage>
</organism>
<comment type="similarity">
    <text evidence="1">Belongs to the canopy family.</text>
</comment>
<dbReference type="GO" id="GO:0005783">
    <property type="term" value="C:endoplasmic reticulum"/>
    <property type="evidence" value="ECO:0007669"/>
    <property type="project" value="TreeGrafter"/>
</dbReference>
<protein>
    <submittedName>
        <fullName evidence="5">Protein seele</fullName>
    </submittedName>
</protein>
<gene>
    <name evidence="5" type="primary">LOC108736414</name>
</gene>
<dbReference type="FunCoup" id="A0A1W4WK81">
    <property type="interactions" value="1412"/>
</dbReference>
<dbReference type="GeneID" id="108736414"/>
<dbReference type="InParanoid" id="A0A1W4WK81"/>
<dbReference type="CTD" id="36046"/>
<feature type="domain" description="DUF3456" evidence="3">
    <location>
        <begin position="43"/>
        <end position="188"/>
    </location>
</feature>